<evidence type="ECO:0000259" key="6">
    <source>
        <dbReference type="Pfam" id="PF10033"/>
    </source>
</evidence>
<dbReference type="GO" id="GO:0000423">
    <property type="term" value="P:mitophagy"/>
    <property type="evidence" value="ECO:0007669"/>
    <property type="project" value="TreeGrafter"/>
</dbReference>
<organism evidence="7 8">
    <name type="scientific">Scytalidium lignicola</name>
    <name type="common">Hyphomycete</name>
    <dbReference type="NCBI Taxonomy" id="5539"/>
    <lineage>
        <taxon>Eukaryota</taxon>
        <taxon>Fungi</taxon>
        <taxon>Dikarya</taxon>
        <taxon>Ascomycota</taxon>
        <taxon>Pezizomycotina</taxon>
        <taxon>Leotiomycetes</taxon>
        <taxon>Leotiomycetes incertae sedis</taxon>
        <taxon>Scytalidium</taxon>
    </lineage>
</organism>
<feature type="compositionally biased region" description="Low complexity" evidence="5">
    <location>
        <begin position="9"/>
        <end position="26"/>
    </location>
</feature>
<dbReference type="STRING" id="5539.A0A3E2HP51"/>
<dbReference type="GO" id="GO:1990316">
    <property type="term" value="C:Atg1/ULK1 kinase complex"/>
    <property type="evidence" value="ECO:0007669"/>
    <property type="project" value="InterPro"/>
</dbReference>
<feature type="compositionally biased region" description="Low complexity" evidence="5">
    <location>
        <begin position="822"/>
        <end position="841"/>
    </location>
</feature>
<dbReference type="GO" id="GO:0034727">
    <property type="term" value="P:piecemeal microautophagy of the nucleus"/>
    <property type="evidence" value="ECO:0007669"/>
    <property type="project" value="TreeGrafter"/>
</dbReference>
<keyword evidence="3 4" id="KW-0072">Autophagy</keyword>
<protein>
    <recommendedName>
        <fullName evidence="2 4">Autophagy-related protein 13</fullName>
    </recommendedName>
</protein>
<evidence type="ECO:0000313" key="8">
    <source>
        <dbReference type="Proteomes" id="UP000258309"/>
    </source>
</evidence>
<dbReference type="InterPro" id="IPR040182">
    <property type="entry name" value="ATG13"/>
</dbReference>
<gene>
    <name evidence="7" type="ORF">B7463_g1219</name>
</gene>
<feature type="compositionally biased region" description="Polar residues" evidence="5">
    <location>
        <begin position="879"/>
        <end position="895"/>
    </location>
</feature>
<evidence type="ECO:0000256" key="1">
    <source>
        <dbReference type="ARBA" id="ARBA00005246"/>
    </source>
</evidence>
<feature type="compositionally biased region" description="Low complexity" evidence="5">
    <location>
        <begin position="497"/>
        <end position="513"/>
    </location>
</feature>
<accession>A0A3E2HP51</accession>
<feature type="compositionally biased region" description="Low complexity" evidence="5">
    <location>
        <begin position="547"/>
        <end position="567"/>
    </location>
</feature>
<feature type="non-terminal residue" evidence="7">
    <location>
        <position position="1"/>
    </location>
</feature>
<dbReference type="AlphaFoldDB" id="A0A3E2HP51"/>
<dbReference type="Pfam" id="PF10033">
    <property type="entry name" value="ATG13"/>
    <property type="match status" value="1"/>
</dbReference>
<feature type="compositionally biased region" description="Polar residues" evidence="5">
    <location>
        <begin position="38"/>
        <end position="47"/>
    </location>
</feature>
<dbReference type="PANTHER" id="PTHR13430">
    <property type="match status" value="1"/>
</dbReference>
<evidence type="ECO:0000256" key="4">
    <source>
        <dbReference type="RuleBase" id="RU361214"/>
    </source>
</evidence>
<feature type="region of interest" description="Disordered" evidence="5">
    <location>
        <begin position="698"/>
        <end position="751"/>
    </location>
</feature>
<evidence type="ECO:0000256" key="2">
    <source>
        <dbReference type="ARBA" id="ARBA00013801"/>
    </source>
</evidence>
<feature type="compositionally biased region" description="Basic and acidic residues" evidence="5">
    <location>
        <begin position="951"/>
        <end position="962"/>
    </location>
</feature>
<dbReference type="PANTHER" id="PTHR13430:SF4">
    <property type="entry name" value="AUTOPHAGY-RELATED PROTEIN 13"/>
    <property type="match status" value="1"/>
</dbReference>
<keyword evidence="8" id="KW-1185">Reference proteome</keyword>
<feature type="compositionally biased region" description="Polar residues" evidence="5">
    <location>
        <begin position="798"/>
        <end position="807"/>
    </location>
</feature>
<dbReference type="GO" id="GO:0034497">
    <property type="term" value="P:protein localization to phagophore assembly site"/>
    <property type="evidence" value="ECO:0007669"/>
    <property type="project" value="TreeGrafter"/>
</dbReference>
<name>A0A3E2HP51_SCYLI</name>
<feature type="region of interest" description="Disordered" evidence="5">
    <location>
        <begin position="385"/>
        <end position="421"/>
    </location>
</feature>
<proteinExistence type="inferred from homology"/>
<feature type="compositionally biased region" description="Polar residues" evidence="5">
    <location>
        <begin position="399"/>
        <end position="421"/>
    </location>
</feature>
<feature type="region of interest" description="Disordered" evidence="5">
    <location>
        <begin position="796"/>
        <end position="901"/>
    </location>
</feature>
<dbReference type="OrthoDB" id="70161at2759"/>
<comment type="caution">
    <text evidence="7">The sequence shown here is derived from an EMBL/GenBank/DDBJ whole genome shotgun (WGS) entry which is preliminary data.</text>
</comment>
<evidence type="ECO:0000313" key="7">
    <source>
        <dbReference type="EMBL" id="RFU35145.1"/>
    </source>
</evidence>
<feature type="non-terminal residue" evidence="7">
    <location>
        <position position="975"/>
    </location>
</feature>
<dbReference type="InterPro" id="IPR018731">
    <property type="entry name" value="Atg13_N"/>
</dbReference>
<feature type="region of interest" description="Disordered" evidence="5">
    <location>
        <begin position="929"/>
        <end position="975"/>
    </location>
</feature>
<reference evidence="7 8" key="1">
    <citation type="submission" date="2018-05" db="EMBL/GenBank/DDBJ databases">
        <title>Draft genome sequence of Scytalidium lignicola DSM 105466, a ubiquitous saprotrophic fungus.</title>
        <authorList>
            <person name="Buettner E."/>
            <person name="Gebauer A.M."/>
            <person name="Hofrichter M."/>
            <person name="Liers C."/>
            <person name="Kellner H."/>
        </authorList>
    </citation>
    <scope>NUCLEOTIDE SEQUENCE [LARGE SCALE GENOMIC DNA]</scope>
    <source>
        <strain evidence="7 8">DSM 105466</strain>
    </source>
</reference>
<dbReference type="OMA" id="FHQVGPT"/>
<dbReference type="GO" id="GO:0005829">
    <property type="term" value="C:cytosol"/>
    <property type="evidence" value="ECO:0007669"/>
    <property type="project" value="TreeGrafter"/>
</dbReference>
<sequence length="975" mass="105111">MHQHPRPSPLTASPASSPRTNPTRTNNPREENAYAPSRPTSEPSNYNETDEGSADRDMTLPAAANKEAIKKLDQIVQNFFPKAALLILQSRMPISTIVLRDGNKKVNKWFSIETDDTNDFREELSLWKVSNVFENPAPPMIIEMYIDSSALTSSQALVIVDDQGKRWDVREALNSTNSPGNGGSTHRKQNHEVILERWRIEHIETQDEKTYDFGSPLPAVYKKCIVFFRSLYATTKFLPAWKFSKNLIKTGSSLSIHCRILSQDARPGRFDPLTYPFYDNDGPVTNTYSLGETETPVGKFSAEVTYRNDCNFRVDDSEALLSSRFMGADEHFFQPSLGTKTDDSRRRPPLVEAGSFPYKKRLDDPEPIQAYGSLSTFHGDAPLGSSPISALRAAKPPGSDTSSPPVDSLPRTRTLQGSRASLISLEGVTTARRPSISFQPFKAGSLSSSPGIGQLAQAEQPAPQSPQSLTRPSGITALHTRNKSSLQAGMPATLRGVPTVPDTVTVSPASSSPRPANTGRYSSSFGHRRIRSSISGVGKAVDDDQVSSGKQSLSSSIAQPGSGLLADVGGGGSSGSLQPDDDSISDFLKMLDSKRTLQSFQPSGDASTKRTSAQLLKFQSMRESNNVLTESMSSSTMLHRSSTSSSRQLSSVPAMVAATSMSASTSPGKPTSPHTPYTPHTPAIPSRLSAHSVADYSAPRGVGHHEEEEEEEEIQDGGAAEVDQTTSAIDIPTSPRPYYPHNRRSSSVAQRHRSLTIDDDIGDLAFAIHRSISLGAEEREPPTLSALLAAGAPEASENIVSTSSPSPSRLLEPAPHIKESSKSSSRQAHSSLESQESSSSQIARGHRDSRNATSTNPALYRPHLGRTTGGRGSIPPHNGSDSSLIERGTSSTTSERMGGRYSFQRTAGAFEADDEPLLFDMSEIGRDQSRRSIEEARGGAIGLGVTAGPAERSRFDTGRSGESKSSNRGGSGRGW</sequence>
<feature type="region of interest" description="Disordered" evidence="5">
    <location>
        <begin position="629"/>
        <end position="685"/>
    </location>
</feature>
<dbReference type="Gene3D" id="3.30.900.10">
    <property type="entry name" value="HORMA domain"/>
    <property type="match status" value="1"/>
</dbReference>
<dbReference type="Proteomes" id="UP000258309">
    <property type="component" value="Unassembled WGS sequence"/>
</dbReference>
<comment type="similarity">
    <text evidence="1 4">Belongs to the ATG13 family. Fungi subfamily.</text>
</comment>
<feature type="compositionally biased region" description="Low complexity" evidence="5">
    <location>
        <begin position="631"/>
        <end position="681"/>
    </location>
</feature>
<feature type="domain" description="Autophagy-related protein 13 N-terminal" evidence="6">
    <location>
        <begin position="76"/>
        <end position="312"/>
    </location>
</feature>
<evidence type="ECO:0000256" key="3">
    <source>
        <dbReference type="ARBA" id="ARBA00023006"/>
    </source>
</evidence>
<feature type="region of interest" description="Disordered" evidence="5">
    <location>
        <begin position="336"/>
        <end position="365"/>
    </location>
</feature>
<feature type="region of interest" description="Disordered" evidence="5">
    <location>
        <begin position="1"/>
        <end position="57"/>
    </location>
</feature>
<dbReference type="InterPro" id="IPR036570">
    <property type="entry name" value="HORMA_dom_sf"/>
</dbReference>
<dbReference type="Gene3D" id="6.10.140.1900">
    <property type="match status" value="1"/>
</dbReference>
<feature type="region of interest" description="Disordered" evidence="5">
    <location>
        <begin position="440"/>
        <end position="584"/>
    </location>
</feature>
<dbReference type="EMBL" id="NCSJ02000012">
    <property type="protein sequence ID" value="RFU35145.1"/>
    <property type="molecule type" value="Genomic_DNA"/>
</dbReference>
<dbReference type="GO" id="GO:0000407">
    <property type="term" value="C:phagophore assembly site"/>
    <property type="evidence" value="ECO:0007669"/>
    <property type="project" value="TreeGrafter"/>
</dbReference>
<evidence type="ECO:0000256" key="5">
    <source>
        <dbReference type="SAM" id="MobiDB-lite"/>
    </source>
</evidence>
<feature type="compositionally biased region" description="Low complexity" evidence="5">
    <location>
        <begin position="454"/>
        <end position="469"/>
    </location>
</feature>